<organism evidence="1 2">
    <name type="scientific">Magnetospirillum gryphiswaldense (strain DSM 6361 / JCM 21280 / NBRC 15271 / MSR-1)</name>
    <dbReference type="NCBI Taxonomy" id="431944"/>
    <lineage>
        <taxon>Bacteria</taxon>
        <taxon>Pseudomonadati</taxon>
        <taxon>Pseudomonadota</taxon>
        <taxon>Alphaproteobacteria</taxon>
        <taxon>Rhodospirillales</taxon>
        <taxon>Rhodospirillaceae</taxon>
        <taxon>Magnetospirillum</taxon>
    </lineage>
</organism>
<name>V6F5M0_MAGGM</name>
<keyword evidence="2" id="KW-1185">Reference proteome</keyword>
<dbReference type="AlphaFoldDB" id="V6F5M0"/>
<protein>
    <submittedName>
        <fullName evidence="1">Uncharacterized protein</fullName>
    </submittedName>
</protein>
<accession>V6F5M0</accession>
<dbReference type="EMBL" id="HG794546">
    <property type="protein sequence ID" value="CDK99773.1"/>
    <property type="molecule type" value="Genomic_DNA"/>
</dbReference>
<gene>
    <name evidence="1" type="ordered locus">MGMSRv2__2558</name>
</gene>
<sequence length="92" mass="10266">MIMKVYAYTPANGLHWAPADQYESLGQCGGKHYFAIPDDAEIPDQPEEIGFGPVTEFDELRQVVETAPYFFRWRGSADLTAEAAKVGIVLEE</sequence>
<reference evidence="1 2" key="1">
    <citation type="journal article" date="2014" name="Genome Announc.">
        <title>Complete genome sequence of Magnetospirillum gryphiswaldense MSR-1.</title>
        <authorList>
            <person name="Wang X."/>
            <person name="Wang Q."/>
            <person name="Zhang W."/>
            <person name="Wang Y."/>
            <person name="Li L."/>
            <person name="Wen T."/>
            <person name="Zhang T."/>
            <person name="Zhang Y."/>
            <person name="Xu J."/>
            <person name="Hu J."/>
            <person name="Li S."/>
            <person name="Liu L."/>
            <person name="Liu J."/>
            <person name="Jiang W."/>
            <person name="Tian J."/>
            <person name="Li Y."/>
            <person name="Schuler D."/>
            <person name="Wang L."/>
            <person name="Li J."/>
        </authorList>
    </citation>
    <scope>NUCLEOTIDE SEQUENCE [LARGE SCALE GENOMIC DNA]</scope>
    <source>
        <strain evidence="2">DSM 6361 / JCM 21280 / NBRC 15271 / MSR-1</strain>
    </source>
</reference>
<proteinExistence type="predicted"/>
<dbReference type="STRING" id="1430440.MGMSRv2__2558"/>
<dbReference type="HOGENOM" id="CLU_2409742_0_0_5"/>
<evidence type="ECO:0000313" key="2">
    <source>
        <dbReference type="Proteomes" id="UP000018922"/>
    </source>
</evidence>
<dbReference type="Proteomes" id="UP000018922">
    <property type="component" value="Chromosome I"/>
</dbReference>
<evidence type="ECO:0000313" key="1">
    <source>
        <dbReference type="EMBL" id="CDK99773.1"/>
    </source>
</evidence>
<dbReference type="KEGG" id="mgy:MGMSRv2__2558"/>